<protein>
    <submittedName>
        <fullName evidence="1">Uncharacterized protein</fullName>
    </submittedName>
</protein>
<keyword evidence="2" id="KW-1185">Reference proteome</keyword>
<dbReference type="SFLD" id="SFLDS00003">
    <property type="entry name" value="Haloacid_Dehalogenase"/>
    <property type="match status" value="1"/>
</dbReference>
<dbReference type="Pfam" id="PF00702">
    <property type="entry name" value="Hydrolase"/>
    <property type="match status" value="1"/>
</dbReference>
<dbReference type="CDD" id="cd01427">
    <property type="entry name" value="HAD_like"/>
    <property type="match status" value="1"/>
</dbReference>
<dbReference type="Gene3D" id="1.10.260.80">
    <property type="match status" value="1"/>
</dbReference>
<reference evidence="1" key="1">
    <citation type="journal article" date="2021" name="Proc. Natl. Acad. Sci. U.S.A.">
        <title>Three genomes in the algal genus Volvox reveal the fate of a haploid sex-determining region after a transition to homothallism.</title>
        <authorList>
            <person name="Yamamoto K."/>
            <person name="Hamaji T."/>
            <person name="Kawai-Toyooka H."/>
            <person name="Matsuzaki R."/>
            <person name="Takahashi F."/>
            <person name="Nishimura Y."/>
            <person name="Kawachi M."/>
            <person name="Noguchi H."/>
            <person name="Minakuchi Y."/>
            <person name="Umen J.G."/>
            <person name="Toyoda A."/>
            <person name="Nozaki H."/>
        </authorList>
    </citation>
    <scope>NUCLEOTIDE SEQUENCE</scope>
    <source>
        <strain evidence="1">NIES-3780</strain>
    </source>
</reference>
<dbReference type="PANTHER" id="PTHR43885:SF1">
    <property type="entry name" value="SUPERFAMILY HYDROLASE, PUTATIVE (AFU_ORTHOLOGUE AFUA_4G13290)-RELATED"/>
    <property type="match status" value="1"/>
</dbReference>
<accession>A0A8J4B0C2</accession>
<comment type="caution">
    <text evidence="1">The sequence shown here is derived from an EMBL/GenBank/DDBJ whole genome shotgun (WGS) entry which is preliminary data.</text>
</comment>
<dbReference type="InterPro" id="IPR023214">
    <property type="entry name" value="HAD_sf"/>
</dbReference>
<gene>
    <name evidence="1" type="ORF">Vafri_7423</name>
</gene>
<dbReference type="PANTHER" id="PTHR43885">
    <property type="entry name" value="HALOACID DEHALOGENASE-LIKE HYDROLASE"/>
    <property type="match status" value="1"/>
</dbReference>
<dbReference type="SFLD" id="SFLDG01129">
    <property type="entry name" value="C1.5:_HAD__Beta-PGM__Phosphata"/>
    <property type="match status" value="1"/>
</dbReference>
<name>A0A8J4B0C2_9CHLO</name>
<dbReference type="SUPFAM" id="SSF56784">
    <property type="entry name" value="HAD-like"/>
    <property type="match status" value="1"/>
</dbReference>
<evidence type="ECO:0000313" key="2">
    <source>
        <dbReference type="Proteomes" id="UP000747399"/>
    </source>
</evidence>
<dbReference type="EMBL" id="BNCO01000011">
    <property type="protein sequence ID" value="GIL51442.1"/>
    <property type="molecule type" value="Genomic_DNA"/>
</dbReference>
<sequence length="269" mass="29746">LTKLHMAGYSALFRAPWASKALWRSCNYNLHGLRMLHTSAAKMASAGKPIARGVVFDMDGTLLKPVIDFAEMRRRVGVLPEQGDILDVINRWPEVERARAYATIAEIEEQALRDMSLMPGALELCGFLDQRGLPRGLITRNVRRSVQYFHDFMGLVPFKPAITRECEFPYKPSPAALQHIATTWGVEASQVLMVGDSVRDDVVSGNRAGAITVLLDYAVAGPNSAPRRTPESFNGDQRPHHVVGSLTELQELLENCYTLLPPPPPPGFS</sequence>
<organism evidence="1 2">
    <name type="scientific">Volvox africanus</name>
    <dbReference type="NCBI Taxonomy" id="51714"/>
    <lineage>
        <taxon>Eukaryota</taxon>
        <taxon>Viridiplantae</taxon>
        <taxon>Chlorophyta</taxon>
        <taxon>core chlorophytes</taxon>
        <taxon>Chlorophyceae</taxon>
        <taxon>CS clade</taxon>
        <taxon>Chlamydomonadales</taxon>
        <taxon>Volvocaceae</taxon>
        <taxon>Volvox</taxon>
    </lineage>
</organism>
<dbReference type="NCBIfam" id="TIGR01549">
    <property type="entry name" value="HAD-SF-IA-v1"/>
    <property type="match status" value="1"/>
</dbReference>
<dbReference type="InterPro" id="IPR036412">
    <property type="entry name" value="HAD-like_sf"/>
</dbReference>
<dbReference type="Gene3D" id="3.40.50.1000">
    <property type="entry name" value="HAD superfamily/HAD-like"/>
    <property type="match status" value="1"/>
</dbReference>
<proteinExistence type="predicted"/>
<dbReference type="Proteomes" id="UP000747399">
    <property type="component" value="Unassembled WGS sequence"/>
</dbReference>
<dbReference type="InterPro" id="IPR006439">
    <property type="entry name" value="HAD-SF_hydro_IA"/>
</dbReference>
<evidence type="ECO:0000313" key="1">
    <source>
        <dbReference type="EMBL" id="GIL51442.1"/>
    </source>
</evidence>
<feature type="non-terminal residue" evidence="1">
    <location>
        <position position="1"/>
    </location>
</feature>
<dbReference type="AlphaFoldDB" id="A0A8J4B0C2"/>